<evidence type="ECO:0000259" key="6">
    <source>
        <dbReference type="Pfam" id="PF04357"/>
    </source>
</evidence>
<keyword evidence="3" id="KW-1133">Transmembrane helix</keyword>
<feature type="region of interest" description="Disordered" evidence="5">
    <location>
        <begin position="1634"/>
        <end position="1654"/>
    </location>
</feature>
<evidence type="ECO:0000256" key="1">
    <source>
        <dbReference type="ARBA" id="ARBA00004167"/>
    </source>
</evidence>
<keyword evidence="2" id="KW-0812">Transmembrane</keyword>
<protein>
    <submittedName>
        <fullName evidence="7">Translocation/assembly module TamB</fullName>
    </submittedName>
</protein>
<comment type="caution">
    <text evidence="7">The sequence shown here is derived from an EMBL/GenBank/DDBJ whole genome shotgun (WGS) entry which is preliminary data.</text>
</comment>
<name>A0A9X2P346_9BACT</name>
<evidence type="ECO:0000256" key="2">
    <source>
        <dbReference type="ARBA" id="ARBA00022692"/>
    </source>
</evidence>
<dbReference type="PANTHER" id="PTHR36985:SF1">
    <property type="entry name" value="TRANSLOCATION AND ASSEMBLY MODULE SUBUNIT TAMB"/>
    <property type="match status" value="1"/>
</dbReference>
<gene>
    <name evidence="7" type="ORF">NU887_07165</name>
</gene>
<sequence length="1654" mass="184141">MVGLFFFIRSPWGQDIIVQKATKYVSNKTGTAVRIDKLFITFVGNISLKGLYLEDLKGDTLVYSNHLETGIEFLPLIRNGEINISKIDLDGLVANVKRDSVYQDFNFSFLVDAFVSPVDSANSISETDSVAPFPELSFGPIDLKNVSLHYDDQVLGIDLIAGWKEIRIESDRFDLNKMDFGIQNVLIDQANIIYLQTHPFPPSEEVDTLSVSPLPLLVLDMVEIHNSKMEYTSTPDGISTRMNIGDLFLSLPEANLEENKIMLKSLALSDSKIDLRINPDDIGQNVAPSQESAAFLWPDWWVEVGSLKLENDEFNFYSGGGVVKKGVFNPEAITLSKLNLQAHSLFLKDQKAKAAIDDFSLIEGSGLELQTLKAKLGADDNKINIEGIDVQTGKSLLKGDFLITYQSLDGFINNPEKAGFDIQFKQFETDASEALFFVPEYKNDIYFKELTRNGLKASGSISGSLARLNIPAFDLSYGKLTKLKIRSAGIVNAVDFERMSVNIPDFTFETKGRVIESFLEDGSYQIPEDIKLTAMAIGGFEDFKTEILLETSEGNVSLEGTVNGDEVYFVNSTLNVQELDLGKILDLPQLEPISLVSHLEGSGSGWYDLEGLMKVDFGNLAWEDIDLSQLGLSLSAKDTVATLQAVFSKENVDFDFNATAKIDTVSPELNFLLDVKKLNTQAIGATKQDIDTNFKISGELSGKPENMTAGIEIFDSFFHLEGRDFPIGLIKVDSRLSDQLSDLKVQSDFLNGFFTVNSSLSNLSLSLENYFNKVIVGHSELADSVNVVAKSEFKFLSTPFIDQLLLSDIDQMDTLLLKFDFNSASQKLNTLVRLPHLLYLNAGIDTFRLDLDGDASTLNFDASFDRFFYDPVNMGQTRLHADFRDQKVNFSFNSKYQQETVINFAAQVTNLGDTIQVRVLPESLIFNKENWEIPSNNLVTYAPKSLNFQNVEFRMEEQYFGVKNDFPNLVEEHLGIGFRNFALHTVFGFLNPENPIAEGVVNGDFIAVNPFHAIGLVADLTISDFELADIPLGILELEAKALSLQEYDFNLALKEGKVDLDIFGSILADSLNTSLDLDLKLNALQMSFLEIVSDSALREAKGFITGDFKVTGSVKEPVYEGAIGFKDVGFLVSQLNTSFNFPDELIKLDNQAVYFNNFTIKDAEGDSFITNGRIITENIADVGFDLKLKTQGFQVMNSTRKDSDLFFGKANVDLDLQIGGTFSLPMINTQLKVNEGTEVTFIVPEDRLDLVERTGVVIFVNHQDPYDLIYQREGDLTTQGIKGYDVKANLRIDPKTVFNLIVDERTNDNLKIQGEGDLNMMMNPNGDISMSGRYVVRSGHYEMNLFNLVNRRFELASGSTVVWRGDPLDATLDLTAIYNIRTSAAELMQAQLSGTDNDTKSQFRQVLPFMVYLKIDGELMKPEISFELDLAEQERGAFGGSVYGMIQQINEQEDELTKQVFSLLVLNQFFPVMGNDGSGGGSVNLARTSVSQVLSSQLNALSGKLFGDTGFSLDFDLDSYTDFQTGAGQDRTQLNVAAKQSLLDDRLVISVGGQVDVEGGNQEVNQADALFGDVSVEYLLDQRGQWRAKAYRKNQFESVIDGQLVVTGISLIFNKEFNAFKELWRRSVLDGVKKEENVEVSEEKEEDNKMPQHE</sequence>
<evidence type="ECO:0000256" key="3">
    <source>
        <dbReference type="ARBA" id="ARBA00022989"/>
    </source>
</evidence>
<dbReference type="PANTHER" id="PTHR36985">
    <property type="entry name" value="TRANSLOCATION AND ASSEMBLY MODULE SUBUNIT TAMB"/>
    <property type="match status" value="1"/>
</dbReference>
<dbReference type="GO" id="GO:0009306">
    <property type="term" value="P:protein secretion"/>
    <property type="evidence" value="ECO:0007669"/>
    <property type="project" value="InterPro"/>
</dbReference>
<evidence type="ECO:0000256" key="4">
    <source>
        <dbReference type="ARBA" id="ARBA00023136"/>
    </source>
</evidence>
<evidence type="ECO:0000313" key="7">
    <source>
        <dbReference type="EMBL" id="MCR9014813.1"/>
    </source>
</evidence>
<comment type="subcellular location">
    <subcellularLocation>
        <location evidence="1">Membrane</location>
        <topology evidence="1">Single-pass membrane protein</topology>
    </subcellularLocation>
</comment>
<accession>A0A9X2P346</accession>
<dbReference type="Proteomes" id="UP001142175">
    <property type="component" value="Unassembled WGS sequence"/>
</dbReference>
<dbReference type="Pfam" id="PF04357">
    <property type="entry name" value="TamB"/>
    <property type="match status" value="1"/>
</dbReference>
<dbReference type="GO" id="GO:0005886">
    <property type="term" value="C:plasma membrane"/>
    <property type="evidence" value="ECO:0007669"/>
    <property type="project" value="InterPro"/>
</dbReference>
<proteinExistence type="predicted"/>
<dbReference type="RefSeq" id="WP_258422691.1">
    <property type="nucleotide sequence ID" value="NZ_JANSUY010000003.1"/>
</dbReference>
<evidence type="ECO:0000313" key="8">
    <source>
        <dbReference type="Proteomes" id="UP001142175"/>
    </source>
</evidence>
<reference evidence="7" key="1">
    <citation type="submission" date="2022-08" db="EMBL/GenBank/DDBJ databases">
        <authorList>
            <person name="Zhang D."/>
        </authorList>
    </citation>
    <scope>NUCLEOTIDE SEQUENCE</scope>
    <source>
        <strain evidence="7">XJ19-11</strain>
    </source>
</reference>
<organism evidence="7 8">
    <name type="scientific">Aquiflexum gelatinilyticum</name>
    <dbReference type="NCBI Taxonomy" id="2961943"/>
    <lineage>
        <taxon>Bacteria</taxon>
        <taxon>Pseudomonadati</taxon>
        <taxon>Bacteroidota</taxon>
        <taxon>Cytophagia</taxon>
        <taxon>Cytophagales</taxon>
        <taxon>Cyclobacteriaceae</taxon>
        <taxon>Aquiflexum</taxon>
    </lineage>
</organism>
<evidence type="ECO:0000256" key="5">
    <source>
        <dbReference type="SAM" id="MobiDB-lite"/>
    </source>
</evidence>
<feature type="domain" description="Translocation and assembly module TamB C-terminal" evidence="6">
    <location>
        <begin position="1157"/>
        <end position="1617"/>
    </location>
</feature>
<dbReference type="EMBL" id="JANSUY010000003">
    <property type="protein sequence ID" value="MCR9014813.1"/>
    <property type="molecule type" value="Genomic_DNA"/>
</dbReference>
<keyword evidence="8" id="KW-1185">Reference proteome</keyword>
<dbReference type="InterPro" id="IPR007452">
    <property type="entry name" value="TamB_C"/>
</dbReference>
<keyword evidence="4" id="KW-0472">Membrane</keyword>